<keyword evidence="4 10" id="KW-0732">Signal</keyword>
<evidence type="ECO:0000313" key="15">
    <source>
        <dbReference type="Proteomes" id="UP000827092"/>
    </source>
</evidence>
<dbReference type="EMBL" id="JAFNEN010000633">
    <property type="protein sequence ID" value="KAG8179358.1"/>
    <property type="molecule type" value="Genomic_DNA"/>
</dbReference>
<reference evidence="14 15" key="1">
    <citation type="journal article" date="2022" name="Nat. Ecol. Evol.">
        <title>A masculinizing supergene underlies an exaggerated male reproductive morph in a spider.</title>
        <authorList>
            <person name="Hendrickx F."/>
            <person name="De Corte Z."/>
            <person name="Sonet G."/>
            <person name="Van Belleghem S.M."/>
            <person name="Kostlbacher S."/>
            <person name="Vangestel C."/>
        </authorList>
    </citation>
    <scope>NUCLEOTIDE SEQUENCE [LARGE SCALE GENOMIC DNA]</scope>
    <source>
        <strain evidence="14">W744_W776</strain>
    </source>
</reference>
<evidence type="ECO:0000256" key="4">
    <source>
        <dbReference type="ARBA" id="ARBA00022729"/>
    </source>
</evidence>
<dbReference type="SUPFAM" id="SSF57535">
    <property type="entry name" value="Complement control module/SCR domain"/>
    <property type="match status" value="3"/>
</dbReference>
<dbReference type="PANTHER" id="PTHR47333:SF4">
    <property type="entry name" value="EGF-LIKE DOMAIN-CONTAINING PROTEIN"/>
    <property type="match status" value="1"/>
</dbReference>
<dbReference type="InterPro" id="IPR000742">
    <property type="entry name" value="EGF"/>
</dbReference>
<evidence type="ECO:0000256" key="3">
    <source>
        <dbReference type="ARBA" id="ARBA00022536"/>
    </source>
</evidence>
<dbReference type="PANTHER" id="PTHR47333">
    <property type="entry name" value="VON WILLEBRAND FACTOR C AND EGF DOMAIN-CONTAINING PROTEIN"/>
    <property type="match status" value="1"/>
</dbReference>
<keyword evidence="9" id="KW-0768">Sushi</keyword>
<dbReference type="GO" id="GO:0005509">
    <property type="term" value="F:calcium ion binding"/>
    <property type="evidence" value="ECO:0007669"/>
    <property type="project" value="InterPro"/>
</dbReference>
<feature type="domain" description="Sushi" evidence="13">
    <location>
        <begin position="980"/>
        <end position="1043"/>
    </location>
</feature>
<dbReference type="PROSITE" id="PS00010">
    <property type="entry name" value="ASX_HYDROXYL"/>
    <property type="match status" value="2"/>
</dbReference>
<keyword evidence="2" id="KW-0964">Secreted</keyword>
<dbReference type="InterPro" id="IPR018097">
    <property type="entry name" value="EGF_Ca-bd_CS"/>
</dbReference>
<dbReference type="FunFam" id="2.10.25.10:FF:000038">
    <property type="entry name" value="Fibrillin 2"/>
    <property type="match status" value="1"/>
</dbReference>
<keyword evidence="5" id="KW-0677">Repeat</keyword>
<feature type="signal peptide" evidence="10">
    <location>
        <begin position="1"/>
        <end position="20"/>
    </location>
</feature>
<keyword evidence="7" id="KW-0325">Glycoprotein</keyword>
<evidence type="ECO:0000256" key="8">
    <source>
        <dbReference type="PROSITE-ProRule" id="PRU00076"/>
    </source>
</evidence>
<dbReference type="PROSITE" id="PS01186">
    <property type="entry name" value="EGF_2"/>
    <property type="match status" value="3"/>
</dbReference>
<feature type="domain" description="EGF-like" evidence="11">
    <location>
        <begin position="817"/>
        <end position="853"/>
    </location>
</feature>
<evidence type="ECO:0000259" key="11">
    <source>
        <dbReference type="PROSITE" id="PS50026"/>
    </source>
</evidence>
<dbReference type="Pfam" id="PF14670">
    <property type="entry name" value="FXa_inhibition"/>
    <property type="match status" value="4"/>
</dbReference>
<name>A0AAV6U631_9ARAC</name>
<dbReference type="Pfam" id="PF02494">
    <property type="entry name" value="HYR"/>
    <property type="match status" value="1"/>
</dbReference>
<dbReference type="PROSITE" id="PS01187">
    <property type="entry name" value="EGF_CA"/>
    <property type="match status" value="3"/>
</dbReference>
<dbReference type="FunFam" id="2.10.25.10:FF:000037">
    <property type="entry name" value="Signal peptide, CUB domain and EGF-like domain-containing 2"/>
    <property type="match status" value="1"/>
</dbReference>
<feature type="domain" description="HYR" evidence="12">
    <location>
        <begin position="1126"/>
        <end position="1207"/>
    </location>
</feature>
<keyword evidence="15" id="KW-1185">Reference proteome</keyword>
<sequence>MKQVWMLFLYLTVTIKLAYSANHECVNKRKWQIGYTMYENDWNFGNLYVYARCNDSSHVLPYARNWNLCERGKLKKGLPRCEPENEVFFKCEVGKSWRDGFTQYKVIRSGSTLYVMAGCTKEEFTIDRDAAFIRCDNYISNRVLPQCRKGEVKNTFEACATGRISRSENYEFQNMWHNGALYVRVFCIHDGTQTRSDIILCENGKMKRTPAIDFCKIREEIQENDGKACVLGKKWTANDTEYEISSIGRSLMVIGKCIEPGFHIAHSPRRLCELGRIPEVLPQCKGTKKLGSTNKCRVENGGCNQKCKYENGRVQCSCRKGYELQNDNKTCAEKRHEDACFSGKKWTANDTVYEISSYGNGFIIYIKCKEPSVFRITGESWKFCEQGRIPSELPQCKVVNLPPRTTSPVTNKCYLANGDCDHICNYINGTVQCSCNGGYQLHWDNKTCIVIDLPSTTISPESQAVHTTNGNISHTTDESIGSSVRNKCRVENGGCNQKCKYENGRVQCSCRKGYELQNDNKTCAEKRHEDACFSGKKWTANDTVYEISSYGNGFIIYIKCKEPSLFRITGESWKFCEQGRIPSELPQCKVVNLPPRTTSPVTNKCYLANGDCDHICNYINGTVQCSCNGGYELHWDNNTCIDINECLSQNFGCSDKCLNTPGSAFCSCPDGFTLLNDRKQCTDIDECSKNVTNKCHHQCLNTEGSYKCSCHPGYVLINDFKCEGCRKNSYRSSKDTFCVDCPLNSHTESNSKSSIADCLCNNGFYGNISNEEQCRDIDECASSNFGCSDSCVNTIGSAFCSCPPGFQLQNDQKTCSDIDECHVKNGGCQGICHNSNGSFRCTCEEGYTVSTTDSYACDDVNECLENNGGCSKECVNFLGGYQCSCPKESFLAEDKKTCLTLYCPEVPIPHHSRLSCFPEADKKAESLYSSNTTTYSEKLPVRTVCKVKCNLGYAINESSSAISCLKNGMWNDTLEECKVSQCPSLKPPENGDVHPPECKEKLMTVKEKCYFTCNEGFRIEGHATFTCKNNLTWKYDTIPTCEPIYITPYITCPSDVVLDLLPEQNSSVVFLKYPKTNVEDVQVTPNWVKFERNISFPAGKTDISLVASSPHFKNVTANCTFSVIVLDRQSPEFLDCPESIRAIGNNARGAIVDWETPTAFDNVGIKSMTQSAETNSTWFPGLHIVEYIAEDYAGNVATCSFEINVGGSFCEDLKDPGNGYANCQDWLYGKVCEPTCHDNYTRGSNEDEIYYFCDDNGAWSPSDVISPCFPECESEKIWSPELEICVDIIESTTDTLST</sequence>
<dbReference type="SUPFAM" id="SSF57184">
    <property type="entry name" value="Growth factor receptor domain"/>
    <property type="match status" value="2"/>
</dbReference>
<dbReference type="Gene3D" id="2.10.25.10">
    <property type="entry name" value="Laminin"/>
    <property type="match status" value="9"/>
</dbReference>
<dbReference type="InterPro" id="IPR009030">
    <property type="entry name" value="Growth_fac_rcpt_cys_sf"/>
</dbReference>
<feature type="domain" description="EGF-like" evidence="11">
    <location>
        <begin position="683"/>
        <end position="723"/>
    </location>
</feature>
<accession>A0AAV6U631</accession>
<dbReference type="FunFam" id="2.10.25.10:FF:000119">
    <property type="entry name" value="vitamin K-dependent protein S"/>
    <property type="match status" value="1"/>
</dbReference>
<dbReference type="InterPro" id="IPR052080">
    <property type="entry name" value="vWF_C/EGF_Fibrillin"/>
</dbReference>
<dbReference type="InterPro" id="IPR000152">
    <property type="entry name" value="EGF-type_Asp/Asn_hydroxyl_site"/>
</dbReference>
<comment type="subcellular location">
    <subcellularLocation>
        <location evidence="1">Secreted</location>
    </subcellularLocation>
</comment>
<dbReference type="Proteomes" id="UP000827092">
    <property type="component" value="Unassembled WGS sequence"/>
</dbReference>
<feature type="domain" description="Sushi" evidence="13">
    <location>
        <begin position="914"/>
        <end position="979"/>
    </location>
</feature>
<dbReference type="PROSITE" id="PS50825">
    <property type="entry name" value="HYR"/>
    <property type="match status" value="1"/>
</dbReference>
<dbReference type="Pfam" id="PF07645">
    <property type="entry name" value="EGF_CA"/>
    <property type="match status" value="3"/>
</dbReference>
<proteinExistence type="predicted"/>
<dbReference type="PROSITE" id="PS50026">
    <property type="entry name" value="EGF_3"/>
    <property type="match status" value="3"/>
</dbReference>
<dbReference type="PROSITE" id="PS50923">
    <property type="entry name" value="SUSHI"/>
    <property type="match status" value="2"/>
</dbReference>
<dbReference type="Pfam" id="PF12662">
    <property type="entry name" value="cEGF"/>
    <property type="match status" value="1"/>
</dbReference>
<evidence type="ECO:0000256" key="1">
    <source>
        <dbReference type="ARBA" id="ARBA00004613"/>
    </source>
</evidence>
<dbReference type="InterPro" id="IPR000436">
    <property type="entry name" value="Sushi_SCR_CCP_dom"/>
</dbReference>
<evidence type="ECO:0000256" key="7">
    <source>
        <dbReference type="ARBA" id="ARBA00023180"/>
    </source>
</evidence>
<evidence type="ECO:0000313" key="14">
    <source>
        <dbReference type="EMBL" id="KAG8179358.1"/>
    </source>
</evidence>
<dbReference type="FunFam" id="2.10.25.10:FF:000240">
    <property type="entry name" value="Vitamin K-dependent protein S"/>
    <property type="match status" value="1"/>
</dbReference>
<organism evidence="14 15">
    <name type="scientific">Oedothorax gibbosus</name>
    <dbReference type="NCBI Taxonomy" id="931172"/>
    <lineage>
        <taxon>Eukaryota</taxon>
        <taxon>Metazoa</taxon>
        <taxon>Ecdysozoa</taxon>
        <taxon>Arthropoda</taxon>
        <taxon>Chelicerata</taxon>
        <taxon>Arachnida</taxon>
        <taxon>Araneae</taxon>
        <taxon>Araneomorphae</taxon>
        <taxon>Entelegynae</taxon>
        <taxon>Araneoidea</taxon>
        <taxon>Linyphiidae</taxon>
        <taxon>Erigoninae</taxon>
        <taxon>Oedothorax</taxon>
    </lineage>
</organism>
<evidence type="ECO:0000256" key="10">
    <source>
        <dbReference type="SAM" id="SignalP"/>
    </source>
</evidence>
<dbReference type="InterPro" id="IPR003410">
    <property type="entry name" value="HYR_dom"/>
</dbReference>
<feature type="chain" id="PRO_5043596774" evidence="10">
    <location>
        <begin position="21"/>
        <end position="1298"/>
    </location>
</feature>
<evidence type="ECO:0000256" key="9">
    <source>
        <dbReference type="PROSITE-ProRule" id="PRU00302"/>
    </source>
</evidence>
<dbReference type="InterPro" id="IPR026823">
    <property type="entry name" value="cEGF"/>
</dbReference>
<dbReference type="SMART" id="SM00179">
    <property type="entry name" value="EGF_CA"/>
    <property type="match status" value="5"/>
</dbReference>
<feature type="domain" description="EGF-like" evidence="11">
    <location>
        <begin position="776"/>
        <end position="816"/>
    </location>
</feature>
<dbReference type="InterPro" id="IPR035976">
    <property type="entry name" value="Sushi/SCR/CCP_sf"/>
</dbReference>
<dbReference type="Pfam" id="PF00084">
    <property type="entry name" value="Sushi"/>
    <property type="match status" value="2"/>
</dbReference>
<comment type="caution">
    <text evidence="8">Lacks conserved residue(s) required for the propagation of feature annotation.</text>
</comment>
<dbReference type="SMART" id="SM00181">
    <property type="entry name" value="EGF"/>
    <property type="match status" value="9"/>
</dbReference>
<evidence type="ECO:0000256" key="2">
    <source>
        <dbReference type="ARBA" id="ARBA00022525"/>
    </source>
</evidence>
<dbReference type="CDD" id="cd00054">
    <property type="entry name" value="EGF_CA"/>
    <property type="match status" value="3"/>
</dbReference>
<comment type="caution">
    <text evidence="14">The sequence shown here is derived from an EMBL/GenBank/DDBJ whole genome shotgun (WGS) entry which is preliminary data.</text>
</comment>
<gene>
    <name evidence="14" type="ORF">JTE90_010253</name>
</gene>
<keyword evidence="3 8" id="KW-0245">EGF-like domain</keyword>
<evidence type="ECO:0000259" key="12">
    <source>
        <dbReference type="PROSITE" id="PS50825"/>
    </source>
</evidence>
<evidence type="ECO:0000259" key="13">
    <source>
        <dbReference type="PROSITE" id="PS50923"/>
    </source>
</evidence>
<dbReference type="Gene3D" id="2.10.50.10">
    <property type="entry name" value="Tumor Necrosis Factor Receptor, subunit A, domain 2"/>
    <property type="match status" value="1"/>
</dbReference>
<dbReference type="CDD" id="cd00033">
    <property type="entry name" value="CCP"/>
    <property type="match status" value="2"/>
</dbReference>
<dbReference type="InterPro" id="IPR001881">
    <property type="entry name" value="EGF-like_Ca-bd_dom"/>
</dbReference>
<dbReference type="SMART" id="SM00032">
    <property type="entry name" value="CCP"/>
    <property type="match status" value="3"/>
</dbReference>
<dbReference type="InterPro" id="IPR049883">
    <property type="entry name" value="NOTCH1_EGF-like"/>
</dbReference>
<evidence type="ECO:0000256" key="6">
    <source>
        <dbReference type="ARBA" id="ARBA00023157"/>
    </source>
</evidence>
<evidence type="ECO:0000256" key="5">
    <source>
        <dbReference type="ARBA" id="ARBA00022737"/>
    </source>
</evidence>
<dbReference type="GO" id="GO:0005576">
    <property type="term" value="C:extracellular region"/>
    <property type="evidence" value="ECO:0007669"/>
    <property type="project" value="UniProtKB-SubCell"/>
</dbReference>
<dbReference type="Gene3D" id="2.10.70.10">
    <property type="entry name" value="Complement Module, domain 1"/>
    <property type="match status" value="3"/>
</dbReference>
<protein>
    <submittedName>
        <fullName evidence="14">Uncharacterized protein</fullName>
    </submittedName>
</protein>
<dbReference type="SUPFAM" id="SSF57196">
    <property type="entry name" value="EGF/Laminin"/>
    <property type="match status" value="3"/>
</dbReference>
<keyword evidence="6" id="KW-1015">Disulfide bond</keyword>